<proteinExistence type="predicted"/>
<dbReference type="GO" id="GO:0140662">
    <property type="term" value="F:ATP-dependent protein folding chaperone"/>
    <property type="evidence" value="ECO:0007669"/>
    <property type="project" value="InterPro"/>
</dbReference>
<dbReference type="EMBL" id="BN001301">
    <property type="protein sequence ID" value="CBF70187.1"/>
    <property type="molecule type" value="Genomic_DNA"/>
</dbReference>
<dbReference type="eggNOG" id="KOG0101">
    <property type="taxonomic scope" value="Eukaryota"/>
</dbReference>
<dbReference type="Proteomes" id="UP000000560">
    <property type="component" value="Chromosome I"/>
</dbReference>
<dbReference type="GeneID" id="2870924"/>
<keyword evidence="4" id="KW-1185">Reference proteome</keyword>
<dbReference type="InterPro" id="IPR043129">
    <property type="entry name" value="ATPase_NBD"/>
</dbReference>
<dbReference type="GO" id="GO:0005524">
    <property type="term" value="F:ATP binding"/>
    <property type="evidence" value="ECO:0007669"/>
    <property type="project" value="UniProtKB-KW"/>
</dbReference>
<protein>
    <submittedName>
        <fullName evidence="3">Uncharacterized protein</fullName>
    </submittedName>
</protein>
<dbReference type="Gene3D" id="3.30.420.40">
    <property type="match status" value="1"/>
</dbReference>
<dbReference type="KEGG" id="ani:ANIA_06099"/>
<evidence type="ECO:0000256" key="2">
    <source>
        <dbReference type="ARBA" id="ARBA00022840"/>
    </source>
</evidence>
<dbReference type="OrthoDB" id="2963168at2759"/>
<dbReference type="OMA" id="LCTINCS"/>
<keyword evidence="2" id="KW-0067">ATP-binding</keyword>
<gene>
    <name evidence="3" type="ORF">ANIA_06099</name>
</gene>
<accession>C8V2K7</accession>
<evidence type="ECO:0000313" key="4">
    <source>
        <dbReference type="Proteomes" id="UP000000560"/>
    </source>
</evidence>
<dbReference type="InterPro" id="IPR013126">
    <property type="entry name" value="Hsp_70_fam"/>
</dbReference>
<dbReference type="InParanoid" id="Q5B031"/>
<dbReference type="STRING" id="227321.Q5B031"/>
<organism evidence="3 4">
    <name type="scientific">Emericella nidulans (strain FGSC A4 / ATCC 38163 / CBS 112.46 / NRRL 194 / M139)</name>
    <name type="common">Aspergillus nidulans</name>
    <dbReference type="NCBI Taxonomy" id="227321"/>
    <lineage>
        <taxon>Eukaryota</taxon>
        <taxon>Fungi</taxon>
        <taxon>Dikarya</taxon>
        <taxon>Ascomycota</taxon>
        <taxon>Pezizomycotina</taxon>
        <taxon>Eurotiomycetes</taxon>
        <taxon>Eurotiomycetidae</taxon>
        <taxon>Eurotiales</taxon>
        <taxon>Aspergillaceae</taxon>
        <taxon>Aspergillus</taxon>
        <taxon>Aspergillus subgen. Nidulantes</taxon>
    </lineage>
</organism>
<dbReference type="PANTHER" id="PTHR14187:SF5">
    <property type="entry name" value="HEAT SHOCK 70 KDA PROTEIN 12A"/>
    <property type="match status" value="1"/>
</dbReference>
<reference evidence="4" key="1">
    <citation type="journal article" date="2005" name="Nature">
        <title>Sequencing of Aspergillus nidulans and comparative analysis with A. fumigatus and A. oryzae.</title>
        <authorList>
            <person name="Galagan J.E."/>
            <person name="Calvo S.E."/>
            <person name="Cuomo C."/>
            <person name="Ma L.J."/>
            <person name="Wortman J.R."/>
            <person name="Batzoglou S."/>
            <person name="Lee S.I."/>
            <person name="Basturkmen M."/>
            <person name="Spevak C.C."/>
            <person name="Clutterbuck J."/>
            <person name="Kapitonov V."/>
            <person name="Jurka J."/>
            <person name="Scazzocchio C."/>
            <person name="Farman M."/>
            <person name="Butler J."/>
            <person name="Purcell S."/>
            <person name="Harris S."/>
            <person name="Braus G.H."/>
            <person name="Draht O."/>
            <person name="Busch S."/>
            <person name="D'Enfert C."/>
            <person name="Bouchier C."/>
            <person name="Goldman G.H."/>
            <person name="Bell-Pedersen D."/>
            <person name="Griffiths-Jones S."/>
            <person name="Doonan J.H."/>
            <person name="Yu J."/>
            <person name="Vienken K."/>
            <person name="Pain A."/>
            <person name="Freitag M."/>
            <person name="Selker E.U."/>
            <person name="Archer D.B."/>
            <person name="Penalva M.A."/>
            <person name="Oakley B.R."/>
            <person name="Momany M."/>
            <person name="Tanaka T."/>
            <person name="Kumagai T."/>
            <person name="Asai K."/>
            <person name="Machida M."/>
            <person name="Nierman W.C."/>
            <person name="Denning D.W."/>
            <person name="Caddick M."/>
            <person name="Hynes M."/>
            <person name="Paoletti M."/>
            <person name="Fischer R."/>
            <person name="Miller B."/>
            <person name="Dyer P."/>
            <person name="Sachs M.S."/>
            <person name="Osmani S.A."/>
            <person name="Birren B.W."/>
        </authorList>
    </citation>
    <scope>NUCLEOTIDE SEQUENCE [LARGE SCALE GENOMIC DNA]</scope>
    <source>
        <strain evidence="4">FGSC A4 / ATCC 38163 / CBS 112.46 / NRRL 194 / M139</strain>
    </source>
</reference>
<dbReference type="RefSeq" id="XP_663703.1">
    <property type="nucleotide sequence ID" value="XM_658611.1"/>
</dbReference>
<reference evidence="4" key="2">
    <citation type="journal article" date="2009" name="Fungal Genet. Biol.">
        <title>The 2008 update of the Aspergillus nidulans genome annotation: a community effort.</title>
        <authorList>
            <person name="Wortman J.R."/>
            <person name="Gilsenan J.M."/>
            <person name="Joardar V."/>
            <person name="Deegan J."/>
            <person name="Clutterbuck J."/>
            <person name="Andersen M.R."/>
            <person name="Archer D."/>
            <person name="Bencina M."/>
            <person name="Braus G."/>
            <person name="Coutinho P."/>
            <person name="von Dohren H."/>
            <person name="Doonan J."/>
            <person name="Driessen A.J."/>
            <person name="Durek P."/>
            <person name="Espeso E."/>
            <person name="Fekete E."/>
            <person name="Flipphi M."/>
            <person name="Estrada C.G."/>
            <person name="Geysens S."/>
            <person name="Goldman G."/>
            <person name="de Groot P.W."/>
            <person name="Hansen K."/>
            <person name="Harris S.D."/>
            <person name="Heinekamp T."/>
            <person name="Helmstaedt K."/>
            <person name="Henrissat B."/>
            <person name="Hofmann G."/>
            <person name="Homan T."/>
            <person name="Horio T."/>
            <person name="Horiuchi H."/>
            <person name="James S."/>
            <person name="Jones M."/>
            <person name="Karaffa L."/>
            <person name="Karanyi Z."/>
            <person name="Kato M."/>
            <person name="Keller N."/>
            <person name="Kelly D.E."/>
            <person name="Kiel J.A."/>
            <person name="Kim J.M."/>
            <person name="van der Klei I.J."/>
            <person name="Klis F.M."/>
            <person name="Kovalchuk A."/>
            <person name="Krasevec N."/>
            <person name="Kubicek C.P."/>
            <person name="Liu B."/>
            <person name="Maccabe A."/>
            <person name="Meyer V."/>
            <person name="Mirabito P."/>
            <person name="Miskei M."/>
            <person name="Mos M."/>
            <person name="Mullins J."/>
            <person name="Nelson D.R."/>
            <person name="Nielsen J."/>
            <person name="Oakley B.R."/>
            <person name="Osmani S.A."/>
            <person name="Pakula T."/>
            <person name="Paszewski A."/>
            <person name="Paulsen I."/>
            <person name="Pilsyk S."/>
            <person name="Pocsi I."/>
            <person name="Punt P.J."/>
            <person name="Ram A.F."/>
            <person name="Ren Q."/>
            <person name="Robellet X."/>
            <person name="Robson G."/>
            <person name="Seiboth B."/>
            <person name="van Solingen P."/>
            <person name="Specht T."/>
            <person name="Sun J."/>
            <person name="Taheri-Talesh N."/>
            <person name="Takeshita N."/>
            <person name="Ussery D."/>
            <person name="vanKuyk P.A."/>
            <person name="Visser H."/>
            <person name="van de Vondervoort P.J."/>
            <person name="de Vries R.P."/>
            <person name="Walton J."/>
            <person name="Xiang X."/>
            <person name="Xiong Y."/>
            <person name="Zeng A.P."/>
            <person name="Brandt B.W."/>
            <person name="Cornell M.J."/>
            <person name="van den Hondel C.A."/>
            <person name="Visser J."/>
            <person name="Oliver S.G."/>
            <person name="Turner G."/>
        </authorList>
    </citation>
    <scope>GENOME REANNOTATION</scope>
    <source>
        <strain evidence="4">FGSC A4 / ATCC 38163 / CBS 112.46 / NRRL 194 / M139</strain>
    </source>
</reference>
<evidence type="ECO:0000313" key="3">
    <source>
        <dbReference type="EMBL" id="CBF70187.1"/>
    </source>
</evidence>
<sequence length="589" mass="66350">MLASRVTSLSESALNTLNAINAADGDITWPLQGLRINEDDDQLVIGIDFGTTFSGVAWATPEHFEADQINLINAWPGTGREEGKAPTELLYDDEKIMWGYNIPGGADTVRGFKLLLLHDEDLTDDVKTSEFFLRAKKMLRDTGKTPVGLIADYLRALWQHTMDTINKALGDSVMDGLRFHVVITVPAIWKAYARQSMQDAAKRAGILKARKAGGTTLSFIPEPEAAALSTLCERGRRIKKGDVYVICDAGGGTVDLISYEVKDTNPIAMREAVEGRGGLCGGLLIDEAFETMCKRRLGRRWDNLSKKGINDLMRGEWEQYIKPQFKPGSTPGDWIVGIPAEAFERSKLDDLSRQPYIKQGRIHFRDCDIEQAFTSSLAGIDASRRTAICRGAIYKGFLHLSESNPNNQNGYDYKSIKVVSTISRISIGKMYWTDFDESKHLEEDRKWDSDQEKWRADHQMHWFIRKVRLSSTSVLILQGDDVSTKHRVSHGYHKIVERDFDGFFRVRIYQCEADDPPTRRDSSVKLLCTINCSLDVQTSELKTFRCSDGTKKKELYYKLEMVPSGAAAECTVYIDGRKQGSQHVEIQFQ</sequence>
<accession>Q5B031</accession>
<name>Q5B031_EMENI</name>
<dbReference type="PRINTS" id="PR00301">
    <property type="entry name" value="HEATSHOCK70"/>
</dbReference>
<dbReference type="CDD" id="cd10170">
    <property type="entry name" value="ASKHA_NBD_HSP70"/>
    <property type="match status" value="1"/>
</dbReference>
<dbReference type="SUPFAM" id="SSF53067">
    <property type="entry name" value="Actin-like ATPase domain"/>
    <property type="match status" value="2"/>
</dbReference>
<keyword evidence="1" id="KW-0547">Nucleotide-binding</keyword>
<evidence type="ECO:0000256" key="1">
    <source>
        <dbReference type="ARBA" id="ARBA00022741"/>
    </source>
</evidence>
<dbReference type="Pfam" id="PF00012">
    <property type="entry name" value="HSP70"/>
    <property type="match status" value="1"/>
</dbReference>
<dbReference type="AlphaFoldDB" id="Q5B031"/>
<dbReference type="HOGENOM" id="CLU_009958_6_1_1"/>
<dbReference type="PANTHER" id="PTHR14187">
    <property type="entry name" value="ALPHA KINASE/ELONGATION FACTOR 2 KINASE"/>
    <property type="match status" value="1"/>
</dbReference>